<dbReference type="Pfam" id="PF14248">
    <property type="entry name" value="DUF4345"/>
    <property type="match status" value="1"/>
</dbReference>
<dbReference type="EMBL" id="JAKIKS010000115">
    <property type="protein sequence ID" value="MCL1126910.1"/>
    <property type="molecule type" value="Genomic_DNA"/>
</dbReference>
<feature type="transmembrane region" description="Helical" evidence="1">
    <location>
        <begin position="74"/>
        <end position="92"/>
    </location>
</feature>
<proteinExistence type="predicted"/>
<dbReference type="InterPro" id="IPR025597">
    <property type="entry name" value="DUF4345"/>
</dbReference>
<evidence type="ECO:0000313" key="2">
    <source>
        <dbReference type="EMBL" id="MCL1126910.1"/>
    </source>
</evidence>
<gene>
    <name evidence="2" type="ORF">L2764_21100</name>
</gene>
<organism evidence="2 3">
    <name type="scientific">Shewanella surugensis</name>
    <dbReference type="NCBI Taxonomy" id="212020"/>
    <lineage>
        <taxon>Bacteria</taxon>
        <taxon>Pseudomonadati</taxon>
        <taxon>Pseudomonadota</taxon>
        <taxon>Gammaproteobacteria</taxon>
        <taxon>Alteromonadales</taxon>
        <taxon>Shewanellaceae</taxon>
        <taxon>Shewanella</taxon>
    </lineage>
</organism>
<evidence type="ECO:0000313" key="3">
    <source>
        <dbReference type="Proteomes" id="UP001203423"/>
    </source>
</evidence>
<feature type="transmembrane region" description="Helical" evidence="1">
    <location>
        <begin position="104"/>
        <end position="124"/>
    </location>
</feature>
<feature type="transmembrane region" description="Helical" evidence="1">
    <location>
        <begin position="45"/>
        <end position="67"/>
    </location>
</feature>
<keyword evidence="1" id="KW-0812">Transmembrane</keyword>
<comment type="caution">
    <text evidence="2">The sequence shown here is derived from an EMBL/GenBank/DDBJ whole genome shotgun (WGS) entry which is preliminary data.</text>
</comment>
<evidence type="ECO:0000256" key="1">
    <source>
        <dbReference type="SAM" id="Phobius"/>
    </source>
</evidence>
<keyword evidence="3" id="KW-1185">Reference proteome</keyword>
<keyword evidence="1" id="KW-0472">Membrane</keyword>
<keyword evidence="1" id="KW-1133">Transmembrane helix</keyword>
<dbReference type="RefSeq" id="WP_248942320.1">
    <property type="nucleotide sequence ID" value="NZ_JAKIKS010000115.1"/>
</dbReference>
<dbReference type="Proteomes" id="UP001203423">
    <property type="component" value="Unassembled WGS sequence"/>
</dbReference>
<sequence length="133" mass="14762">MKYQITLIWINSIFFTLYGLGFIFFPNTLFSFVTHSALTSASALIDIRATFGGMSLGLGIVLALFTLEPSNHRLGLWAILIIMLGMAGSRLLGLLQENSANNMMFIYLIAETFVALLALIALGYEKKMMQTKK</sequence>
<name>A0ABT0LHS5_9GAMM</name>
<accession>A0ABT0LHS5</accession>
<protein>
    <submittedName>
        <fullName evidence="2">DUF4345 domain-containing protein</fullName>
    </submittedName>
</protein>
<feature type="transmembrane region" description="Helical" evidence="1">
    <location>
        <begin position="7"/>
        <end position="25"/>
    </location>
</feature>
<reference evidence="2 3" key="1">
    <citation type="submission" date="2022-01" db="EMBL/GenBank/DDBJ databases">
        <title>Whole genome-based taxonomy of the Shewanellaceae.</title>
        <authorList>
            <person name="Martin-Rodriguez A.J."/>
        </authorList>
    </citation>
    <scope>NUCLEOTIDE SEQUENCE [LARGE SCALE GENOMIC DNA]</scope>
    <source>
        <strain evidence="2 3">DSM 17177</strain>
    </source>
</reference>